<dbReference type="Proteomes" id="UP000499080">
    <property type="component" value="Unassembled WGS sequence"/>
</dbReference>
<gene>
    <name evidence="2" type="ORF">AVEN_234954_1</name>
</gene>
<evidence type="ECO:0000256" key="1">
    <source>
        <dbReference type="SAM" id="Phobius"/>
    </source>
</evidence>
<keyword evidence="1" id="KW-0472">Membrane</keyword>
<name>A0A4Y2FPG2_ARAVE</name>
<comment type="caution">
    <text evidence="2">The sequence shown here is derived from an EMBL/GenBank/DDBJ whole genome shotgun (WGS) entry which is preliminary data.</text>
</comment>
<proteinExistence type="predicted"/>
<evidence type="ECO:0000313" key="2">
    <source>
        <dbReference type="EMBL" id="GBM42219.1"/>
    </source>
</evidence>
<accession>A0A4Y2FPG2</accession>
<keyword evidence="3" id="KW-1185">Reference proteome</keyword>
<evidence type="ECO:0000313" key="3">
    <source>
        <dbReference type="Proteomes" id="UP000499080"/>
    </source>
</evidence>
<reference evidence="2 3" key="1">
    <citation type="journal article" date="2019" name="Sci. Rep.">
        <title>Orb-weaving spider Araneus ventricosus genome elucidates the spidroin gene catalogue.</title>
        <authorList>
            <person name="Kono N."/>
            <person name="Nakamura H."/>
            <person name="Ohtoshi R."/>
            <person name="Moran D.A.P."/>
            <person name="Shinohara A."/>
            <person name="Yoshida Y."/>
            <person name="Fujiwara M."/>
            <person name="Mori M."/>
            <person name="Tomita M."/>
            <person name="Arakawa K."/>
        </authorList>
    </citation>
    <scope>NUCLEOTIDE SEQUENCE [LARGE SCALE GENOMIC DNA]</scope>
</reference>
<protein>
    <submittedName>
        <fullName evidence="2">Uncharacterized protein</fullName>
    </submittedName>
</protein>
<dbReference type="AlphaFoldDB" id="A0A4Y2FPG2"/>
<feature type="transmembrane region" description="Helical" evidence="1">
    <location>
        <begin position="73"/>
        <end position="96"/>
    </location>
</feature>
<keyword evidence="1" id="KW-0812">Transmembrane</keyword>
<organism evidence="2 3">
    <name type="scientific">Araneus ventricosus</name>
    <name type="common">Orbweaver spider</name>
    <name type="synonym">Epeira ventricosa</name>
    <dbReference type="NCBI Taxonomy" id="182803"/>
    <lineage>
        <taxon>Eukaryota</taxon>
        <taxon>Metazoa</taxon>
        <taxon>Ecdysozoa</taxon>
        <taxon>Arthropoda</taxon>
        <taxon>Chelicerata</taxon>
        <taxon>Arachnida</taxon>
        <taxon>Araneae</taxon>
        <taxon>Araneomorphae</taxon>
        <taxon>Entelegynae</taxon>
        <taxon>Araneoidea</taxon>
        <taxon>Araneidae</taxon>
        <taxon>Araneus</taxon>
    </lineage>
</organism>
<sequence length="140" mass="16192">MGLDFFPVSTGGMRSGFAHKTLESQFHFFPCSLQRCILHYRGPLGPDCHQRQRKEIQMNKLSLQNRIIRSRGFASYFILVVEILAGLLSLFLLTVLLEPVTVFVNFSSLFLLSNEMLIFWRASEVHDGQFIVRQHDELMN</sequence>
<keyword evidence="1" id="KW-1133">Transmembrane helix</keyword>
<dbReference type="EMBL" id="BGPR01000991">
    <property type="protein sequence ID" value="GBM42219.1"/>
    <property type="molecule type" value="Genomic_DNA"/>
</dbReference>